<gene>
    <name evidence="2" type="ORF">TSPGSL018_24271</name>
</gene>
<protein>
    <submittedName>
        <fullName evidence="2">Uncharacterized protein</fullName>
    </submittedName>
</protein>
<name>A0A061RWG7_9CHLO</name>
<accession>A0A061RWG7</accession>
<proteinExistence type="predicted"/>
<feature type="non-terminal residue" evidence="2">
    <location>
        <position position="89"/>
    </location>
</feature>
<organism evidence="2">
    <name type="scientific">Tetraselmis sp. GSL018</name>
    <dbReference type="NCBI Taxonomy" id="582737"/>
    <lineage>
        <taxon>Eukaryota</taxon>
        <taxon>Viridiplantae</taxon>
        <taxon>Chlorophyta</taxon>
        <taxon>core chlorophytes</taxon>
        <taxon>Chlorodendrophyceae</taxon>
        <taxon>Chlorodendrales</taxon>
        <taxon>Chlorodendraceae</taxon>
        <taxon>Tetraselmis</taxon>
    </lineage>
</organism>
<feature type="non-terminal residue" evidence="2">
    <location>
        <position position="1"/>
    </location>
</feature>
<evidence type="ECO:0000256" key="1">
    <source>
        <dbReference type="SAM" id="MobiDB-lite"/>
    </source>
</evidence>
<sequence>QTARGPRPVEDSGGEDSPRLAAERAAHLPEKAAAGGKGVPWGRLAEREGHRTHPAAGASNGSSASSESAPRPRGRGALQLEELGGVAAA</sequence>
<feature type="region of interest" description="Disordered" evidence="1">
    <location>
        <begin position="1"/>
        <end position="89"/>
    </location>
</feature>
<feature type="compositionally biased region" description="Basic and acidic residues" evidence="1">
    <location>
        <begin position="16"/>
        <end position="30"/>
    </location>
</feature>
<dbReference type="AlphaFoldDB" id="A0A061RWG7"/>
<feature type="compositionally biased region" description="Low complexity" evidence="1">
    <location>
        <begin position="54"/>
        <end position="71"/>
    </location>
</feature>
<dbReference type="EMBL" id="GBEZ01010671">
    <property type="protein sequence ID" value="JAC75035.1"/>
    <property type="molecule type" value="Transcribed_RNA"/>
</dbReference>
<reference evidence="2" key="1">
    <citation type="submission" date="2014-05" db="EMBL/GenBank/DDBJ databases">
        <title>The transcriptome of the halophilic microalga Tetraselmis sp. GSL018 isolated from the Great Salt Lake, Utah.</title>
        <authorList>
            <person name="Jinkerson R.E."/>
            <person name="D'Adamo S."/>
            <person name="Posewitz M.C."/>
        </authorList>
    </citation>
    <scope>NUCLEOTIDE SEQUENCE</scope>
    <source>
        <strain evidence="2">GSL018</strain>
    </source>
</reference>
<evidence type="ECO:0000313" key="2">
    <source>
        <dbReference type="EMBL" id="JAC75035.1"/>
    </source>
</evidence>